<comment type="caution">
    <text evidence="1">The sequence shown here is derived from an EMBL/GenBank/DDBJ whole genome shotgun (WGS) entry which is preliminary data.</text>
</comment>
<protein>
    <submittedName>
        <fullName evidence="1">Uncharacterized protein</fullName>
    </submittedName>
</protein>
<evidence type="ECO:0000313" key="1">
    <source>
        <dbReference type="EMBL" id="KAF8822869.1"/>
    </source>
</evidence>
<dbReference type="EMBL" id="JADAQX010000018">
    <property type="protein sequence ID" value="KAF8822869.1"/>
    <property type="molecule type" value="Genomic_DNA"/>
</dbReference>
<keyword evidence="2" id="KW-1185">Reference proteome</keyword>
<name>A0ABQ7JG57_9APIC</name>
<dbReference type="Proteomes" id="UP000823046">
    <property type="component" value="Unassembled WGS sequence"/>
</dbReference>
<organism evidence="1 2">
    <name type="scientific">Cardiosporidium cionae</name>
    <dbReference type="NCBI Taxonomy" id="476202"/>
    <lineage>
        <taxon>Eukaryota</taxon>
        <taxon>Sar</taxon>
        <taxon>Alveolata</taxon>
        <taxon>Apicomplexa</taxon>
        <taxon>Aconoidasida</taxon>
        <taxon>Nephromycida</taxon>
        <taxon>Cardiosporidium</taxon>
    </lineage>
</organism>
<sequence>MVLKDCFCLAYAPLQGTGLDGPQEYDANFENLNCEVQFLHKFLTNSFEVFIGALEDSSCDDKTEEIAVTLHCLQRFLERTHALAGSASRLADRTLQDEYPDFHNYLNDLKGAAQSSGIETSHKDLDKFVVTDADAEWQFKTNNKSRVAFRRAVSVVETQEEGEMDMAKKIHKDIKSEIQERRLARHQTGYNAFTYKETLEKEIEDYEKEWQETVDSKTSSLTSGRQVQDSSCFNLMGILCCNDNNSWNTEDNTEIPLMRRQSSVSLGSVQEIQDQCSDNNWSEAERHQQRFKRIRNRKPTGHSSLMKTNSQELIKELEAAENDETDKMQAQFQEAKTVGSIPPVLFGNKPAEGPSTKIAHKSIPLKKIHVTDVEERMAEL</sequence>
<proteinExistence type="predicted"/>
<accession>A0ABQ7JG57</accession>
<evidence type="ECO:0000313" key="2">
    <source>
        <dbReference type="Proteomes" id="UP000823046"/>
    </source>
</evidence>
<reference evidence="1 2" key="1">
    <citation type="journal article" date="2020" name="bioRxiv">
        <title>Metabolic contributions of an alphaproteobacterial endosymbiont in the apicomplexan Cardiosporidium cionae.</title>
        <authorList>
            <person name="Hunter E.S."/>
            <person name="Paight C.J."/>
            <person name="Lane C.E."/>
        </authorList>
    </citation>
    <scope>NUCLEOTIDE SEQUENCE [LARGE SCALE GENOMIC DNA]</scope>
    <source>
        <strain evidence="1">ESH_2018</strain>
    </source>
</reference>
<gene>
    <name evidence="1" type="ORF">IE077_002282</name>
</gene>